<organism evidence="11 12">
    <name type="scientific">Pontibacter mangrovi</name>
    <dbReference type="NCBI Taxonomy" id="2589816"/>
    <lineage>
        <taxon>Bacteria</taxon>
        <taxon>Pseudomonadati</taxon>
        <taxon>Bacteroidota</taxon>
        <taxon>Cytophagia</taxon>
        <taxon>Cytophagales</taxon>
        <taxon>Hymenobacteraceae</taxon>
        <taxon>Pontibacter</taxon>
    </lineage>
</organism>
<evidence type="ECO:0000256" key="2">
    <source>
        <dbReference type="ARBA" id="ARBA00004236"/>
    </source>
</evidence>
<evidence type="ECO:0000256" key="6">
    <source>
        <dbReference type="ARBA" id="ARBA00023136"/>
    </source>
</evidence>
<dbReference type="AlphaFoldDB" id="A0A501W0J1"/>
<evidence type="ECO:0000313" key="12">
    <source>
        <dbReference type="Proteomes" id="UP000316727"/>
    </source>
</evidence>
<dbReference type="InterPro" id="IPR018764">
    <property type="entry name" value="RskA_C"/>
</dbReference>
<comment type="caution">
    <text evidence="11">The sequence shown here is derived from an EMBL/GenBank/DDBJ whole genome shotgun (WGS) entry which is preliminary data.</text>
</comment>
<evidence type="ECO:0000256" key="7">
    <source>
        <dbReference type="ARBA" id="ARBA00029829"/>
    </source>
</evidence>
<dbReference type="EMBL" id="VFRQ01000009">
    <property type="protein sequence ID" value="TPE42808.1"/>
    <property type="molecule type" value="Genomic_DNA"/>
</dbReference>
<dbReference type="RefSeq" id="WP_140622542.1">
    <property type="nucleotide sequence ID" value="NZ_VFRQ01000009.1"/>
</dbReference>
<keyword evidence="3" id="KW-1003">Cell membrane</keyword>
<keyword evidence="4 9" id="KW-0812">Transmembrane</keyword>
<feature type="domain" description="Anti-sigma K factor RskA C-terminal" evidence="10">
    <location>
        <begin position="102"/>
        <end position="259"/>
    </location>
</feature>
<evidence type="ECO:0000256" key="5">
    <source>
        <dbReference type="ARBA" id="ARBA00022989"/>
    </source>
</evidence>
<gene>
    <name evidence="11" type="ORF">FJM65_15880</name>
</gene>
<evidence type="ECO:0000256" key="8">
    <source>
        <dbReference type="ARBA" id="ARBA00030803"/>
    </source>
</evidence>
<proteinExistence type="predicted"/>
<dbReference type="Proteomes" id="UP000316727">
    <property type="component" value="Unassembled WGS sequence"/>
</dbReference>
<dbReference type="GO" id="GO:0005886">
    <property type="term" value="C:plasma membrane"/>
    <property type="evidence" value="ECO:0007669"/>
    <property type="project" value="UniProtKB-SubCell"/>
</dbReference>
<dbReference type="PANTHER" id="PTHR37461">
    <property type="entry name" value="ANTI-SIGMA-K FACTOR RSKA"/>
    <property type="match status" value="1"/>
</dbReference>
<dbReference type="GO" id="GO:0006417">
    <property type="term" value="P:regulation of translation"/>
    <property type="evidence" value="ECO:0007669"/>
    <property type="project" value="TreeGrafter"/>
</dbReference>
<dbReference type="GO" id="GO:0016989">
    <property type="term" value="F:sigma factor antagonist activity"/>
    <property type="evidence" value="ECO:0007669"/>
    <property type="project" value="TreeGrafter"/>
</dbReference>
<evidence type="ECO:0000313" key="11">
    <source>
        <dbReference type="EMBL" id="TPE42808.1"/>
    </source>
</evidence>
<dbReference type="PANTHER" id="PTHR37461:SF1">
    <property type="entry name" value="ANTI-SIGMA-K FACTOR RSKA"/>
    <property type="match status" value="1"/>
</dbReference>
<evidence type="ECO:0000256" key="4">
    <source>
        <dbReference type="ARBA" id="ARBA00022692"/>
    </source>
</evidence>
<dbReference type="InterPro" id="IPR051474">
    <property type="entry name" value="Anti-sigma-K/W_factor"/>
</dbReference>
<protein>
    <recommendedName>
        <fullName evidence="8">Regulator of SigK</fullName>
    </recommendedName>
    <alternativeName>
        <fullName evidence="7">Sigma-K anti-sigma factor RskA</fullName>
    </alternativeName>
</protein>
<sequence length="271" mass="29876">MSNEEYLASGILELYAAGGLTEAERKEVERRAAESPEICAALDEACAAMEAYANLHAIAPRPELKQQILGKLQTHPSLDEGPSWDTTSLPAEETSPYKWMFAASVVLFIISGLLSYRFYTKWQQAEQRLAKAVASEQLMAQNVRHDAQHTQQLEQTLAIMRNSAFRAVALNGVKAHPEASLYVYWNPEEKAVYVDRMQLPAPPSNMQYQLWALDKGTPQDAGLIPTSFEEAGMLKMKTVAAAQAFAITLEPKGGSENPTLDNLMAMGSVEI</sequence>
<evidence type="ECO:0000259" key="10">
    <source>
        <dbReference type="Pfam" id="PF10099"/>
    </source>
</evidence>
<dbReference type="OrthoDB" id="1420916at2"/>
<name>A0A501W0J1_9BACT</name>
<comment type="subcellular location">
    <subcellularLocation>
        <location evidence="2">Cell membrane</location>
    </subcellularLocation>
    <subcellularLocation>
        <location evidence="1">Membrane</location>
        <topology evidence="1">Single-pass membrane protein</topology>
    </subcellularLocation>
</comment>
<dbReference type="Pfam" id="PF10099">
    <property type="entry name" value="RskA_C"/>
    <property type="match status" value="1"/>
</dbReference>
<evidence type="ECO:0000256" key="3">
    <source>
        <dbReference type="ARBA" id="ARBA00022475"/>
    </source>
</evidence>
<dbReference type="Gene3D" id="1.10.10.1320">
    <property type="entry name" value="Anti-sigma factor, zinc-finger domain"/>
    <property type="match status" value="1"/>
</dbReference>
<reference evidence="11 12" key="1">
    <citation type="submission" date="2019-06" db="EMBL/GenBank/DDBJ databases">
        <title>A novel bacterium of genus Pontibacter, isolated from marine sediment.</title>
        <authorList>
            <person name="Huang H."/>
            <person name="Mo K."/>
            <person name="Hu Y."/>
        </authorList>
    </citation>
    <scope>NUCLEOTIDE SEQUENCE [LARGE SCALE GENOMIC DNA]</scope>
    <source>
        <strain evidence="11 12">HB172049</strain>
    </source>
</reference>
<keyword evidence="5 9" id="KW-1133">Transmembrane helix</keyword>
<keyword evidence="6 9" id="KW-0472">Membrane</keyword>
<dbReference type="InterPro" id="IPR041916">
    <property type="entry name" value="Anti_sigma_zinc_sf"/>
</dbReference>
<keyword evidence="12" id="KW-1185">Reference proteome</keyword>
<evidence type="ECO:0000256" key="9">
    <source>
        <dbReference type="SAM" id="Phobius"/>
    </source>
</evidence>
<accession>A0A501W0J1</accession>
<evidence type="ECO:0000256" key="1">
    <source>
        <dbReference type="ARBA" id="ARBA00004167"/>
    </source>
</evidence>
<feature type="transmembrane region" description="Helical" evidence="9">
    <location>
        <begin position="99"/>
        <end position="119"/>
    </location>
</feature>